<dbReference type="PRINTS" id="PR00032">
    <property type="entry name" value="HTHARAC"/>
</dbReference>
<protein>
    <submittedName>
        <fullName evidence="6">Transcriptional regulator</fullName>
    </submittedName>
</protein>
<dbReference type="eggNOG" id="COG1917">
    <property type="taxonomic scope" value="Bacteria"/>
</dbReference>
<dbReference type="Gene3D" id="2.60.120.10">
    <property type="entry name" value="Jelly Rolls"/>
    <property type="match status" value="1"/>
</dbReference>
<dbReference type="GO" id="GO:0043565">
    <property type="term" value="F:sequence-specific DNA binding"/>
    <property type="evidence" value="ECO:0007669"/>
    <property type="project" value="InterPro"/>
</dbReference>
<dbReference type="InterPro" id="IPR018062">
    <property type="entry name" value="HTH_AraC-typ_CS"/>
</dbReference>
<keyword evidence="3" id="KW-0010">Activator</keyword>
<dbReference type="EMBL" id="AAOT01000004">
    <property type="protein sequence ID" value="EAR52381.1"/>
    <property type="molecule type" value="Genomic_DNA"/>
</dbReference>
<keyword evidence="4" id="KW-0804">Transcription</keyword>
<dbReference type="InterPro" id="IPR018060">
    <property type="entry name" value="HTH_AraC"/>
</dbReference>
<sequence>MKKSDHLFEERVANRLSARAFLRGGDAFHLVRASVESRRPKGLISRDFPILLWIQNGRVRLHLENERIDLVEGDVVFLRVTDAHALQARAEETLAVLLVLAPQLVDEIAARHRALRGRFFWSDAPSPARVHRDIRQLAALNQAALRLDRSRRDAHEAEAFLLPFLATLLDGVSALPPEAPSWLARACAAAEDPKTFREGAAGFARAAGRAHPHVSRTTRRFLGKSPSEIINAQRMAYAARRLTSTSDSLAEIAADCGIPNLSHFHKLFRSHHGVTPQRYRRAHQRDLVQPS</sequence>
<dbReference type="PROSITE" id="PS01124">
    <property type="entry name" value="HTH_ARAC_FAMILY_2"/>
    <property type="match status" value="1"/>
</dbReference>
<name>Q2CI77_OCEGH</name>
<dbReference type="SMART" id="SM00342">
    <property type="entry name" value="HTH_ARAC"/>
    <property type="match status" value="1"/>
</dbReference>
<evidence type="ECO:0000256" key="4">
    <source>
        <dbReference type="ARBA" id="ARBA00023163"/>
    </source>
</evidence>
<evidence type="ECO:0000256" key="3">
    <source>
        <dbReference type="ARBA" id="ARBA00023159"/>
    </source>
</evidence>
<dbReference type="InterPro" id="IPR020449">
    <property type="entry name" value="Tscrpt_reg_AraC-type_HTH"/>
</dbReference>
<dbReference type="SUPFAM" id="SSF51182">
    <property type="entry name" value="RmlC-like cupins"/>
    <property type="match status" value="1"/>
</dbReference>
<keyword evidence="7" id="KW-1185">Reference proteome</keyword>
<organism evidence="6 7">
    <name type="scientific">Oceanicola granulosus (strain ATCC BAA-861 / DSM 15982 / KCTC 12143 / HTCC2516)</name>
    <dbReference type="NCBI Taxonomy" id="314256"/>
    <lineage>
        <taxon>Bacteria</taxon>
        <taxon>Pseudomonadati</taxon>
        <taxon>Pseudomonadota</taxon>
        <taxon>Alphaproteobacteria</taxon>
        <taxon>Rhodobacterales</taxon>
        <taxon>Roseobacteraceae</taxon>
        <taxon>Oceanicola</taxon>
    </lineage>
</organism>
<accession>Q2CI77</accession>
<comment type="caution">
    <text evidence="6">The sequence shown here is derived from an EMBL/GenBank/DDBJ whole genome shotgun (WGS) entry which is preliminary data.</text>
</comment>
<keyword evidence="2" id="KW-0238">DNA-binding</keyword>
<evidence type="ECO:0000256" key="2">
    <source>
        <dbReference type="ARBA" id="ARBA00023125"/>
    </source>
</evidence>
<dbReference type="Pfam" id="PF02311">
    <property type="entry name" value="AraC_binding"/>
    <property type="match status" value="1"/>
</dbReference>
<dbReference type="AlphaFoldDB" id="Q2CI77"/>
<dbReference type="eggNOG" id="COG2169">
    <property type="taxonomic scope" value="Bacteria"/>
</dbReference>
<dbReference type="Proteomes" id="UP000003635">
    <property type="component" value="Unassembled WGS sequence"/>
</dbReference>
<evidence type="ECO:0000256" key="1">
    <source>
        <dbReference type="ARBA" id="ARBA00023015"/>
    </source>
</evidence>
<dbReference type="InterPro" id="IPR009057">
    <property type="entry name" value="Homeodomain-like_sf"/>
</dbReference>
<dbReference type="InterPro" id="IPR011051">
    <property type="entry name" value="RmlC_Cupin_sf"/>
</dbReference>
<evidence type="ECO:0000313" key="7">
    <source>
        <dbReference type="Proteomes" id="UP000003635"/>
    </source>
</evidence>
<feature type="domain" description="HTH araC/xylS-type" evidence="5">
    <location>
        <begin position="203"/>
        <end position="282"/>
    </location>
</feature>
<dbReference type="Pfam" id="PF12833">
    <property type="entry name" value="HTH_18"/>
    <property type="match status" value="1"/>
</dbReference>
<dbReference type="Gene3D" id="1.10.10.60">
    <property type="entry name" value="Homeodomain-like"/>
    <property type="match status" value="1"/>
</dbReference>
<dbReference type="InterPro" id="IPR003313">
    <property type="entry name" value="AraC-bd"/>
</dbReference>
<dbReference type="GO" id="GO:0003700">
    <property type="term" value="F:DNA-binding transcription factor activity"/>
    <property type="evidence" value="ECO:0007669"/>
    <property type="project" value="InterPro"/>
</dbReference>
<evidence type="ECO:0000259" key="5">
    <source>
        <dbReference type="PROSITE" id="PS01124"/>
    </source>
</evidence>
<proteinExistence type="predicted"/>
<evidence type="ECO:0000313" key="6">
    <source>
        <dbReference type="EMBL" id="EAR52381.1"/>
    </source>
</evidence>
<dbReference type="HOGENOM" id="CLU_000445_88_19_5"/>
<reference evidence="6 7" key="1">
    <citation type="journal article" date="2010" name="J. Bacteriol.">
        <title>Genome sequences of Oceanicola granulosus HTCC2516(T) and Oceanicola batsensis HTCC2597(TDelta).</title>
        <authorList>
            <person name="Thrash J.C."/>
            <person name="Cho J.C."/>
            <person name="Vergin K.L."/>
            <person name="Giovannoni S.J."/>
        </authorList>
    </citation>
    <scope>NUCLEOTIDE SEQUENCE [LARGE SCALE GENOMIC DNA]</scope>
    <source>
        <strain evidence="7">ATCC BAA-861 / DSM 15982 / KCTC 12143 / HTCC2516</strain>
    </source>
</reference>
<keyword evidence="1" id="KW-0805">Transcription regulation</keyword>
<dbReference type="InterPro" id="IPR014710">
    <property type="entry name" value="RmlC-like_jellyroll"/>
</dbReference>
<dbReference type="PANTHER" id="PTHR43280">
    <property type="entry name" value="ARAC-FAMILY TRANSCRIPTIONAL REGULATOR"/>
    <property type="match status" value="1"/>
</dbReference>
<dbReference type="PANTHER" id="PTHR43280:SF2">
    <property type="entry name" value="HTH-TYPE TRANSCRIPTIONAL REGULATOR EXSA"/>
    <property type="match status" value="1"/>
</dbReference>
<dbReference type="PROSITE" id="PS00041">
    <property type="entry name" value="HTH_ARAC_FAMILY_1"/>
    <property type="match status" value="1"/>
</dbReference>
<gene>
    <name evidence="6" type="ORF">OG2516_07887</name>
</gene>
<dbReference type="STRING" id="314256.OG2516_07887"/>
<dbReference type="SUPFAM" id="SSF46689">
    <property type="entry name" value="Homeodomain-like"/>
    <property type="match status" value="1"/>
</dbReference>